<dbReference type="PhylomeDB" id="A0A0G4G4M6"/>
<dbReference type="InterPro" id="IPR000719">
    <property type="entry name" value="Prot_kinase_dom"/>
</dbReference>
<reference evidence="4" key="1">
    <citation type="submission" date="2014-11" db="EMBL/GenBank/DDBJ databases">
        <authorList>
            <person name="Otto D Thomas"/>
            <person name="Naeem Raeece"/>
        </authorList>
    </citation>
    <scope>NUCLEOTIDE SEQUENCE</scope>
</reference>
<feature type="region of interest" description="Disordered" evidence="1">
    <location>
        <begin position="95"/>
        <end position="131"/>
    </location>
</feature>
<dbReference type="EMBL" id="CDMZ01000887">
    <property type="protein sequence ID" value="CEM23361.1"/>
    <property type="molecule type" value="Genomic_DNA"/>
</dbReference>
<dbReference type="Pfam" id="PF00069">
    <property type="entry name" value="Pkinase"/>
    <property type="match status" value="1"/>
</dbReference>
<organism evidence="4">
    <name type="scientific">Chromera velia CCMP2878</name>
    <dbReference type="NCBI Taxonomy" id="1169474"/>
    <lineage>
        <taxon>Eukaryota</taxon>
        <taxon>Sar</taxon>
        <taxon>Alveolata</taxon>
        <taxon>Colpodellida</taxon>
        <taxon>Chromeraceae</taxon>
        <taxon>Chromera</taxon>
    </lineage>
</organism>
<dbReference type="Gene3D" id="1.10.510.10">
    <property type="entry name" value="Transferase(Phosphotransferase) domain 1"/>
    <property type="match status" value="1"/>
</dbReference>
<proteinExistence type="predicted"/>
<feature type="compositionally biased region" description="Polar residues" evidence="1">
    <location>
        <begin position="42"/>
        <end position="55"/>
    </location>
</feature>
<dbReference type="FunFam" id="3.10.20.90:FF:000222">
    <property type="entry name" value="Polyubiquitin 5"/>
    <property type="match status" value="1"/>
</dbReference>
<dbReference type="InterPro" id="IPR000626">
    <property type="entry name" value="Ubiquitin-like_dom"/>
</dbReference>
<dbReference type="AlphaFoldDB" id="A0A0G4G4M6"/>
<dbReference type="PANTHER" id="PTHR10666">
    <property type="entry name" value="UBIQUITIN"/>
    <property type="match status" value="1"/>
</dbReference>
<evidence type="ECO:0000313" key="4">
    <source>
        <dbReference type="EMBL" id="CEM23361.1"/>
    </source>
</evidence>
<dbReference type="SUPFAM" id="SSF56112">
    <property type="entry name" value="Protein kinase-like (PK-like)"/>
    <property type="match status" value="1"/>
</dbReference>
<dbReference type="CDD" id="cd17039">
    <property type="entry name" value="Ubl_ubiquitin_like"/>
    <property type="match status" value="1"/>
</dbReference>
<dbReference type="SUPFAM" id="SSF54236">
    <property type="entry name" value="Ubiquitin-like"/>
    <property type="match status" value="2"/>
</dbReference>
<evidence type="ECO:0000256" key="1">
    <source>
        <dbReference type="SAM" id="MobiDB-lite"/>
    </source>
</evidence>
<dbReference type="InterPro" id="IPR029071">
    <property type="entry name" value="Ubiquitin-like_domsf"/>
</dbReference>
<evidence type="ECO:0000259" key="3">
    <source>
        <dbReference type="PROSITE" id="PS50053"/>
    </source>
</evidence>
<dbReference type="GO" id="GO:0005524">
    <property type="term" value="F:ATP binding"/>
    <property type="evidence" value="ECO:0007669"/>
    <property type="project" value="InterPro"/>
</dbReference>
<dbReference type="SMART" id="SM00213">
    <property type="entry name" value="UBQ"/>
    <property type="match status" value="1"/>
</dbReference>
<dbReference type="GO" id="GO:0004672">
    <property type="term" value="F:protein kinase activity"/>
    <property type="evidence" value="ECO:0007669"/>
    <property type="project" value="InterPro"/>
</dbReference>
<dbReference type="Gene3D" id="3.30.200.20">
    <property type="entry name" value="Phosphorylase Kinase, domain 1"/>
    <property type="match status" value="1"/>
</dbReference>
<dbReference type="PROSITE" id="PS50053">
    <property type="entry name" value="UBIQUITIN_2"/>
    <property type="match status" value="1"/>
</dbReference>
<dbReference type="InterPro" id="IPR050158">
    <property type="entry name" value="Ubiquitin_ubiquitin-like"/>
</dbReference>
<feature type="region of interest" description="Disordered" evidence="1">
    <location>
        <begin position="352"/>
        <end position="371"/>
    </location>
</feature>
<gene>
    <name evidence="4" type="ORF">Cvel_20234</name>
</gene>
<dbReference type="PROSITE" id="PS00299">
    <property type="entry name" value="UBIQUITIN_1"/>
    <property type="match status" value="1"/>
</dbReference>
<accession>A0A0G4G4M6</accession>
<feature type="compositionally biased region" description="Basic and acidic residues" evidence="1">
    <location>
        <begin position="21"/>
        <end position="41"/>
    </location>
</feature>
<dbReference type="InterPro" id="IPR019954">
    <property type="entry name" value="Ubiquitin_CS"/>
</dbReference>
<protein>
    <recommendedName>
        <fullName evidence="5">Protein kinase domain-containing protein</fullName>
    </recommendedName>
</protein>
<dbReference type="InterPro" id="IPR011009">
    <property type="entry name" value="Kinase-like_dom_sf"/>
</dbReference>
<feature type="compositionally biased region" description="Acidic residues" evidence="1">
    <location>
        <begin position="681"/>
        <end position="704"/>
    </location>
</feature>
<dbReference type="InterPro" id="IPR019956">
    <property type="entry name" value="Ubiquitin_dom"/>
</dbReference>
<feature type="region of interest" description="Disordered" evidence="1">
    <location>
        <begin position="1"/>
        <end position="55"/>
    </location>
</feature>
<feature type="domain" description="Ubiquitin-like" evidence="3">
    <location>
        <begin position="587"/>
        <end position="662"/>
    </location>
</feature>
<dbReference type="VEuPathDB" id="CryptoDB:Cvel_20234"/>
<evidence type="ECO:0008006" key="5">
    <source>
        <dbReference type="Google" id="ProtNLM"/>
    </source>
</evidence>
<sequence>MRVLRSGTKLAGGRNKTGALRKAEQQGKSVKTNDEKKERTPKASQSVAPSEASTVFSRLSSGLSGVWSFFSRSPSQTSEDSAMQVDSANGMEMDNTSELQEEDTVQDTSSKVKRGAKGNGRAAAATEEQEEVSLEDLLSSLLSHTHSPSKEHRKLLKEIKTRSTQLPQTLQFSQQTAHFLGGGSRTSVYRAVWKSEEVAVKVLKAPTGLLTSTKSKLKDLIRTTPSHPNLLNLKGVFDAGPDSPEPSVLLIQELCESSLASVTTDGMGRPVALHPLWAFAISAVVSSALAALHRNGKAHKNLKPENVLFKTTPPDMNSAPASFEKAVATMRRLVRVTDFEVSEVCSMVAQERKQKKLQTQSPSGGLEETVSGRSVRYLSPEAMGGVRKFNYLGSFSDSKAKRVGKEDVYTLGVLLWEMVSGERAWEGLEILEVMREVGIDQHRPPVSSVDKRLKEVSLTTEGAEQQWDLGWVLPALWHEDAGIRPSAKDCVSVLFNTAMNQIPNITVYASYTNRKRKDVKITVPQLARVEDVCEEIEKQTGHRAGRLRLYTGKYSYCEEALYDHKHLFSYGVGEGALLRLCTSGGLGQIFVKTLTGKTITLDCRSDNLIEEVKLQIQKKEGIPPEQQRLIFAGAQLEDGQTLAKYKIQKESTLHLVLRLRGGMFNETSGMADESGLQGDSEGGEGSEDDEEEEEGEEEDDQQME</sequence>
<dbReference type="Gene3D" id="3.10.20.90">
    <property type="entry name" value="Phosphatidylinositol 3-kinase Catalytic Subunit, Chain A, domain 1"/>
    <property type="match status" value="1"/>
</dbReference>
<dbReference type="Pfam" id="PF00240">
    <property type="entry name" value="ubiquitin"/>
    <property type="match status" value="1"/>
</dbReference>
<dbReference type="PRINTS" id="PR00348">
    <property type="entry name" value="UBIQUITIN"/>
</dbReference>
<dbReference type="PROSITE" id="PS50011">
    <property type="entry name" value="PROTEIN_KINASE_DOM"/>
    <property type="match status" value="1"/>
</dbReference>
<feature type="region of interest" description="Disordered" evidence="1">
    <location>
        <begin position="667"/>
        <end position="704"/>
    </location>
</feature>
<name>A0A0G4G4M6_9ALVE</name>
<feature type="domain" description="Protein kinase" evidence="2">
    <location>
        <begin position="174"/>
        <end position="499"/>
    </location>
</feature>
<evidence type="ECO:0000259" key="2">
    <source>
        <dbReference type="PROSITE" id="PS50011"/>
    </source>
</evidence>